<dbReference type="Proteomes" id="UP000054166">
    <property type="component" value="Unassembled WGS sequence"/>
</dbReference>
<gene>
    <name evidence="2" type="ORF">PILCRDRAFT_188859</name>
</gene>
<dbReference type="InParanoid" id="A0A0C3BVR0"/>
<keyword evidence="1" id="KW-1133">Transmembrane helix</keyword>
<reference evidence="2 3" key="1">
    <citation type="submission" date="2014-04" db="EMBL/GenBank/DDBJ databases">
        <authorList>
            <consortium name="DOE Joint Genome Institute"/>
            <person name="Kuo A."/>
            <person name="Tarkka M."/>
            <person name="Buscot F."/>
            <person name="Kohler A."/>
            <person name="Nagy L.G."/>
            <person name="Floudas D."/>
            <person name="Copeland A."/>
            <person name="Barry K.W."/>
            <person name="Cichocki N."/>
            <person name="Veneault-Fourrey C."/>
            <person name="LaButti K."/>
            <person name="Lindquist E.A."/>
            <person name="Lipzen A."/>
            <person name="Lundell T."/>
            <person name="Morin E."/>
            <person name="Murat C."/>
            <person name="Sun H."/>
            <person name="Tunlid A."/>
            <person name="Henrissat B."/>
            <person name="Grigoriev I.V."/>
            <person name="Hibbett D.S."/>
            <person name="Martin F."/>
            <person name="Nordberg H.P."/>
            <person name="Cantor M.N."/>
            <person name="Hua S.X."/>
        </authorList>
    </citation>
    <scope>NUCLEOTIDE SEQUENCE [LARGE SCALE GENOMIC DNA]</scope>
    <source>
        <strain evidence="2 3">F 1598</strain>
    </source>
</reference>
<keyword evidence="1" id="KW-0812">Transmembrane</keyword>
<evidence type="ECO:0000256" key="1">
    <source>
        <dbReference type="SAM" id="Phobius"/>
    </source>
</evidence>
<reference evidence="3" key="2">
    <citation type="submission" date="2015-01" db="EMBL/GenBank/DDBJ databases">
        <title>Evolutionary Origins and Diversification of the Mycorrhizal Mutualists.</title>
        <authorList>
            <consortium name="DOE Joint Genome Institute"/>
            <consortium name="Mycorrhizal Genomics Consortium"/>
            <person name="Kohler A."/>
            <person name="Kuo A."/>
            <person name="Nagy L.G."/>
            <person name="Floudas D."/>
            <person name="Copeland A."/>
            <person name="Barry K.W."/>
            <person name="Cichocki N."/>
            <person name="Veneault-Fourrey C."/>
            <person name="LaButti K."/>
            <person name="Lindquist E.A."/>
            <person name="Lipzen A."/>
            <person name="Lundell T."/>
            <person name="Morin E."/>
            <person name="Murat C."/>
            <person name="Riley R."/>
            <person name="Ohm R."/>
            <person name="Sun H."/>
            <person name="Tunlid A."/>
            <person name="Henrissat B."/>
            <person name="Grigoriev I.V."/>
            <person name="Hibbett D.S."/>
            <person name="Martin F."/>
        </authorList>
    </citation>
    <scope>NUCLEOTIDE SEQUENCE [LARGE SCALE GENOMIC DNA]</scope>
    <source>
        <strain evidence="3">F 1598</strain>
    </source>
</reference>
<dbReference type="AlphaFoldDB" id="A0A0C3BVR0"/>
<dbReference type="HOGENOM" id="CLU_2498637_0_0_1"/>
<keyword evidence="1" id="KW-0472">Membrane</keyword>
<accession>A0A0C3BVR0</accession>
<sequence length="86" mass="9400">MSLSDTADSISESLVLTFSLYATLSMIVASSFDSLRGCVNLSASPVVWVWFFSWVYSGGMAMAKVSQTRWCSSPNINVNLKHPVES</sequence>
<dbReference type="EMBL" id="KN832973">
    <property type="protein sequence ID" value="KIM90593.1"/>
    <property type="molecule type" value="Genomic_DNA"/>
</dbReference>
<protein>
    <submittedName>
        <fullName evidence="2">Uncharacterized protein</fullName>
    </submittedName>
</protein>
<feature type="transmembrane region" description="Helical" evidence="1">
    <location>
        <begin position="44"/>
        <end position="63"/>
    </location>
</feature>
<proteinExistence type="predicted"/>
<evidence type="ECO:0000313" key="3">
    <source>
        <dbReference type="Proteomes" id="UP000054166"/>
    </source>
</evidence>
<feature type="transmembrane region" description="Helical" evidence="1">
    <location>
        <begin position="12"/>
        <end position="32"/>
    </location>
</feature>
<name>A0A0C3BVR0_PILCF</name>
<evidence type="ECO:0000313" key="2">
    <source>
        <dbReference type="EMBL" id="KIM90593.1"/>
    </source>
</evidence>
<keyword evidence="3" id="KW-1185">Reference proteome</keyword>
<organism evidence="2 3">
    <name type="scientific">Piloderma croceum (strain F 1598)</name>
    <dbReference type="NCBI Taxonomy" id="765440"/>
    <lineage>
        <taxon>Eukaryota</taxon>
        <taxon>Fungi</taxon>
        <taxon>Dikarya</taxon>
        <taxon>Basidiomycota</taxon>
        <taxon>Agaricomycotina</taxon>
        <taxon>Agaricomycetes</taxon>
        <taxon>Agaricomycetidae</taxon>
        <taxon>Atheliales</taxon>
        <taxon>Atheliaceae</taxon>
        <taxon>Piloderma</taxon>
    </lineage>
</organism>